<evidence type="ECO:0000259" key="3">
    <source>
        <dbReference type="Pfam" id="PF13439"/>
    </source>
</evidence>
<dbReference type="Gene3D" id="3.40.50.2000">
    <property type="entry name" value="Glycogen Phosphorylase B"/>
    <property type="match status" value="2"/>
</dbReference>
<dbReference type="PANTHER" id="PTHR12526">
    <property type="entry name" value="GLYCOSYLTRANSFERASE"/>
    <property type="match status" value="1"/>
</dbReference>
<dbReference type="SUPFAM" id="SSF53756">
    <property type="entry name" value="UDP-Glycosyltransferase/glycogen phosphorylase"/>
    <property type="match status" value="1"/>
</dbReference>
<keyword evidence="2 4" id="KW-0808">Transferase</keyword>
<gene>
    <name evidence="4" type="ORF">EJ104_05840</name>
</gene>
<protein>
    <submittedName>
        <fullName evidence="4">Glycosyltransferase</fullName>
    </submittedName>
</protein>
<comment type="caution">
    <text evidence="4">The sequence shown here is derived from an EMBL/GenBank/DDBJ whole genome shotgun (WGS) entry which is preliminary data.</text>
</comment>
<sequence>MKETPMKILHLTTAHADDDVRIYVKEAASLAQHYDTALIAPRRSERVYGDITYLPLTPAHSRAERLLLQREALRLVEQFGPDVVHLHDPELLFLGLYLRARGVKVVWDVHEDLPRQVLHKPWIPARLRGATSVAAKGFEAVAGLAFDQIVPVTDSIAEAFPAHKVVKVQNFPILGELGEPKQTNPEAPIRTFVHAGGLTSVRGIFEITEAIGQLNEQLGKDARLLLIGKFESSAFEEKCRESAGWSYVDYHPWVDRKKLAALLAGADAGVVTFLPVPNHTSSQPNKLFEYMSLGLPLIASNFDLWKELIEIKGSGVLVDPERPQEIAQAMAWMVDHPAEARAMGMKGRHAVETEFNWDAEFTKLLDMYRRLETL</sequence>
<organism evidence="4 5">
    <name type="scientific">Deinococcus radiophilus</name>
    <dbReference type="NCBI Taxonomy" id="32062"/>
    <lineage>
        <taxon>Bacteria</taxon>
        <taxon>Thermotogati</taxon>
        <taxon>Deinococcota</taxon>
        <taxon>Deinococci</taxon>
        <taxon>Deinococcales</taxon>
        <taxon>Deinococcaceae</taxon>
        <taxon>Deinococcus</taxon>
    </lineage>
</organism>
<evidence type="ECO:0000313" key="4">
    <source>
        <dbReference type="EMBL" id="RTR28042.1"/>
    </source>
</evidence>
<evidence type="ECO:0000256" key="1">
    <source>
        <dbReference type="ARBA" id="ARBA00022676"/>
    </source>
</evidence>
<reference evidence="4 5" key="1">
    <citation type="submission" date="2018-12" db="EMBL/GenBank/DDBJ databases">
        <title>Deinococcus radiophilus ATCC 27603 genome sequencing and assembly.</title>
        <authorList>
            <person name="Maclea K.S."/>
            <person name="Maynard C.R."/>
        </authorList>
    </citation>
    <scope>NUCLEOTIDE SEQUENCE [LARGE SCALE GENOMIC DNA]</scope>
    <source>
        <strain evidence="4 5">ATCC 27603</strain>
    </source>
</reference>
<dbReference type="EMBL" id="RXPE01000008">
    <property type="protein sequence ID" value="RTR28042.1"/>
    <property type="molecule type" value="Genomic_DNA"/>
</dbReference>
<dbReference type="AlphaFoldDB" id="A0A431VXM3"/>
<dbReference type="InterPro" id="IPR028098">
    <property type="entry name" value="Glyco_trans_4-like_N"/>
</dbReference>
<name>A0A431VXM3_9DEIO</name>
<keyword evidence="1" id="KW-0328">Glycosyltransferase</keyword>
<dbReference type="Proteomes" id="UP000277766">
    <property type="component" value="Unassembled WGS sequence"/>
</dbReference>
<dbReference type="Pfam" id="PF13439">
    <property type="entry name" value="Glyco_transf_4"/>
    <property type="match status" value="1"/>
</dbReference>
<dbReference type="GO" id="GO:0016757">
    <property type="term" value="F:glycosyltransferase activity"/>
    <property type="evidence" value="ECO:0007669"/>
    <property type="project" value="UniProtKB-KW"/>
</dbReference>
<evidence type="ECO:0000256" key="2">
    <source>
        <dbReference type="ARBA" id="ARBA00022679"/>
    </source>
</evidence>
<dbReference type="Pfam" id="PF13692">
    <property type="entry name" value="Glyco_trans_1_4"/>
    <property type="match status" value="1"/>
</dbReference>
<keyword evidence="5" id="KW-1185">Reference proteome</keyword>
<proteinExistence type="predicted"/>
<dbReference type="PANTHER" id="PTHR12526:SF629">
    <property type="entry name" value="TEICHURONIC ACID BIOSYNTHESIS GLYCOSYLTRANSFERASE TUAH-RELATED"/>
    <property type="match status" value="1"/>
</dbReference>
<dbReference type="OrthoDB" id="9813214at2"/>
<evidence type="ECO:0000313" key="5">
    <source>
        <dbReference type="Proteomes" id="UP000277766"/>
    </source>
</evidence>
<feature type="domain" description="Glycosyltransferase subfamily 4-like N-terminal" evidence="3">
    <location>
        <begin position="29"/>
        <end position="162"/>
    </location>
</feature>
<accession>A0A431VXM3</accession>